<sequence>MRLEQLQNMTAEQERLYTAIANRRGGVHGPFGALLRSPRPGGLLEELSTYCSRESALPERLRELALLIAARRFDAQHSWLAHVDKAVAAGVERAAVLRLARDEQPCFLRTDEEILHRFATEALVEHFVDDDTYAAALAEFGEQALVDLVIALGTFTTLALVLNTFQVELPPDREPPFPDVRGFGRAHAEDSPPGSADAPSPESRTASAPT</sequence>
<evidence type="ECO:0000313" key="2">
    <source>
        <dbReference type="EMBL" id="MDT7845577.1"/>
    </source>
</evidence>
<comment type="caution">
    <text evidence="2">The sequence shown here is derived from an EMBL/GenBank/DDBJ whole genome shotgun (WGS) entry which is preliminary data.</text>
</comment>
<evidence type="ECO:0000313" key="3">
    <source>
        <dbReference type="Proteomes" id="UP001257948"/>
    </source>
</evidence>
<dbReference type="EMBL" id="JAVTLL010000027">
    <property type="protein sequence ID" value="MDT7845577.1"/>
    <property type="molecule type" value="Genomic_DNA"/>
</dbReference>
<dbReference type="Proteomes" id="UP001257948">
    <property type="component" value="Unassembled WGS sequence"/>
</dbReference>
<protein>
    <submittedName>
        <fullName evidence="2">Carboxymuconolactone decarboxylase family protein</fullName>
    </submittedName>
</protein>
<name>A0ABU3M239_9ACTN</name>
<keyword evidence="3" id="KW-1185">Reference proteome</keyword>
<dbReference type="PANTHER" id="PTHR34846:SF11">
    <property type="entry name" value="4-CARBOXYMUCONOLACTONE DECARBOXYLASE FAMILY PROTEIN (AFU_ORTHOLOGUE AFUA_6G11590)"/>
    <property type="match status" value="1"/>
</dbReference>
<gene>
    <name evidence="2" type="ORF">RQC66_33165</name>
</gene>
<proteinExistence type="predicted"/>
<evidence type="ECO:0000256" key="1">
    <source>
        <dbReference type="SAM" id="MobiDB-lite"/>
    </source>
</evidence>
<dbReference type="Gene3D" id="1.20.1290.10">
    <property type="entry name" value="AhpD-like"/>
    <property type="match status" value="1"/>
</dbReference>
<feature type="region of interest" description="Disordered" evidence="1">
    <location>
        <begin position="171"/>
        <end position="210"/>
    </location>
</feature>
<feature type="compositionally biased region" description="Low complexity" evidence="1">
    <location>
        <begin position="191"/>
        <end position="203"/>
    </location>
</feature>
<reference evidence="3" key="1">
    <citation type="submission" date="2023-07" db="EMBL/GenBank/DDBJ databases">
        <title>Draft genome sequence of the endophytic actinobacterium Streptomyces justiciae WPN32, a potential antibiotic producer.</title>
        <authorList>
            <person name="Yasawong M."/>
            <person name="Pana W."/>
            <person name="Ganta P."/>
            <person name="Santapan N."/>
            <person name="Songngamsuk T."/>
            <person name="Phatcharaharikarn M."/>
            <person name="Kerdtoob S."/>
            <person name="Nantapong N."/>
        </authorList>
    </citation>
    <scope>NUCLEOTIDE SEQUENCE [LARGE SCALE GENOMIC DNA]</scope>
    <source>
        <strain evidence="3">WPN32</strain>
    </source>
</reference>
<dbReference type="PANTHER" id="PTHR34846">
    <property type="entry name" value="4-CARBOXYMUCONOLACTONE DECARBOXYLASE FAMILY PROTEIN (AFU_ORTHOLOGUE AFUA_6G11590)"/>
    <property type="match status" value="1"/>
</dbReference>
<dbReference type="RefSeq" id="WP_314205729.1">
    <property type="nucleotide sequence ID" value="NZ_JAVTLL010000027.1"/>
</dbReference>
<accession>A0ABU3M239</accession>
<dbReference type="SUPFAM" id="SSF69118">
    <property type="entry name" value="AhpD-like"/>
    <property type="match status" value="1"/>
</dbReference>
<dbReference type="InterPro" id="IPR029032">
    <property type="entry name" value="AhpD-like"/>
</dbReference>
<organism evidence="2 3">
    <name type="scientific">Streptomyces justiciae</name>
    <dbReference type="NCBI Taxonomy" id="2780140"/>
    <lineage>
        <taxon>Bacteria</taxon>
        <taxon>Bacillati</taxon>
        <taxon>Actinomycetota</taxon>
        <taxon>Actinomycetes</taxon>
        <taxon>Kitasatosporales</taxon>
        <taxon>Streptomycetaceae</taxon>
        <taxon>Streptomyces</taxon>
    </lineage>
</organism>